<protein>
    <recommendedName>
        <fullName evidence="2">tetrahydrofolate synthase</fullName>
        <ecNumber evidence="2">6.3.2.17</ecNumber>
    </recommendedName>
    <alternativeName>
        <fullName evidence="8">Tetrahydrofolylpolyglutamate synthase</fullName>
    </alternativeName>
</protein>
<evidence type="ECO:0000256" key="6">
    <source>
        <dbReference type="ARBA" id="ARBA00022840"/>
    </source>
</evidence>
<evidence type="ECO:0000256" key="1">
    <source>
        <dbReference type="ARBA" id="ARBA00008276"/>
    </source>
</evidence>
<evidence type="ECO:0000256" key="5">
    <source>
        <dbReference type="ARBA" id="ARBA00022741"/>
    </source>
</evidence>
<dbReference type="EMBL" id="VBTH01000023">
    <property type="protein sequence ID" value="TLQ03451.1"/>
    <property type="molecule type" value="Genomic_DNA"/>
</dbReference>
<dbReference type="Pfam" id="PF02875">
    <property type="entry name" value="Mur_ligase_C"/>
    <property type="match status" value="1"/>
</dbReference>
<evidence type="ECO:0000256" key="8">
    <source>
        <dbReference type="ARBA" id="ARBA00030592"/>
    </source>
</evidence>
<feature type="domain" description="Mur ligase C-terminal" evidence="11">
    <location>
        <begin position="300"/>
        <end position="419"/>
    </location>
</feature>
<reference evidence="13 14" key="1">
    <citation type="submission" date="2019-05" db="EMBL/GenBank/DDBJ databases">
        <title>The metagenome of a microbial culture collection derived from dairy environment covers the genomic content of the human microbiome.</title>
        <authorList>
            <person name="Roder T."/>
            <person name="Wuthrich D."/>
            <person name="Sattari Z."/>
            <person name="Von Ah U."/>
            <person name="Bar C."/>
            <person name="Ronchi F."/>
            <person name="Macpherson A.J."/>
            <person name="Ganal-Vonarburg S.C."/>
            <person name="Bruggmann R."/>
            <person name="Vergeres G."/>
        </authorList>
    </citation>
    <scope>NUCLEOTIDE SEQUENCE [LARGE SCALE GENOMIC DNA]</scope>
    <source>
        <strain evidence="13 14">FAM 18815</strain>
    </source>
</reference>
<evidence type="ECO:0000313" key="14">
    <source>
        <dbReference type="Proteomes" id="UP000305541"/>
    </source>
</evidence>
<dbReference type="PIRSF" id="PIRSF001563">
    <property type="entry name" value="Folylpolyglu_synth"/>
    <property type="match status" value="1"/>
</dbReference>
<evidence type="ECO:0000259" key="12">
    <source>
        <dbReference type="Pfam" id="PF08245"/>
    </source>
</evidence>
<dbReference type="AlphaFoldDB" id="A0A5R9BTX9"/>
<accession>A0A5R9BTX9</accession>
<evidence type="ECO:0000256" key="4">
    <source>
        <dbReference type="ARBA" id="ARBA00022723"/>
    </source>
</evidence>
<dbReference type="EC" id="6.3.2.17" evidence="2"/>
<dbReference type="Pfam" id="PF08245">
    <property type="entry name" value="Mur_ligase_M"/>
    <property type="match status" value="1"/>
</dbReference>
<sequence>MSNLSFENLILDLNQNMLAKDSERIPMLKRVLKRMGNPDQTFKIIHLAGTNGKGSTGFMLKEILQNAGYKVGYFSSPALLDIREQIQIQSQIIPKKSFVKLYQEIVSLLPSDIKPRDISIFEWFVLIMLQYFAENNVEWAVIEAGLGGEKDATNIIAPPIITIFTHIDIDHVKILGHSIKEIALNKAGIIKRNTNVFIAPNQHNSALKVLLDISRENDVKSINEVKLEILDVKKVSLFDNIVSIDAKNFSLKNIKFVLNGTFQIDNLATVLTVYDWFFEKHVVQTTQPLVKMMSEINIPGRFQAISQDPLIILDGAHNVDATKRLIETIRLMKPNAKLFFVLGFLKDKNYVKMAKLYNEAATKIITVQPDNPERTLDQSTLNALFKDKWLGSYSNAKQAVSAMEKVVNKNDLIVVSGSFYLVKEMGAALNEET</sequence>
<dbReference type="NCBIfam" id="TIGR01499">
    <property type="entry name" value="folC"/>
    <property type="match status" value="1"/>
</dbReference>
<name>A0A5R9BTX9_9LACO</name>
<dbReference type="Gene3D" id="3.90.190.20">
    <property type="entry name" value="Mur ligase, C-terminal domain"/>
    <property type="match status" value="1"/>
</dbReference>
<keyword evidence="3 10" id="KW-0436">Ligase</keyword>
<evidence type="ECO:0000256" key="10">
    <source>
        <dbReference type="PIRNR" id="PIRNR001563"/>
    </source>
</evidence>
<evidence type="ECO:0000256" key="2">
    <source>
        <dbReference type="ARBA" id="ARBA00013025"/>
    </source>
</evidence>
<keyword evidence="6 10" id="KW-0067">ATP-binding</keyword>
<comment type="caution">
    <text evidence="13">The sequence shown here is derived from an EMBL/GenBank/DDBJ whole genome shotgun (WGS) entry which is preliminary data.</text>
</comment>
<feature type="domain" description="Mur ligase central" evidence="12">
    <location>
        <begin position="128"/>
        <end position="272"/>
    </location>
</feature>
<evidence type="ECO:0000313" key="13">
    <source>
        <dbReference type="EMBL" id="TLQ03451.1"/>
    </source>
</evidence>
<keyword evidence="5 10" id="KW-0547">Nucleotide-binding</keyword>
<dbReference type="GO" id="GO:0008841">
    <property type="term" value="F:dihydrofolate synthase activity"/>
    <property type="evidence" value="ECO:0007669"/>
    <property type="project" value="TreeGrafter"/>
</dbReference>
<dbReference type="InterPro" id="IPR013221">
    <property type="entry name" value="Mur_ligase_cen"/>
</dbReference>
<comment type="similarity">
    <text evidence="1 10">Belongs to the folylpolyglutamate synthase family.</text>
</comment>
<keyword evidence="7" id="KW-0460">Magnesium</keyword>
<dbReference type="OrthoDB" id="9809356at2"/>
<gene>
    <name evidence="13" type="ORF">FEZ51_09360</name>
</gene>
<evidence type="ECO:0000256" key="9">
    <source>
        <dbReference type="ARBA" id="ARBA00047493"/>
    </source>
</evidence>
<organism evidence="13 14">
    <name type="scientific">Pediococcus stilesii</name>
    <dbReference type="NCBI Taxonomy" id="331679"/>
    <lineage>
        <taxon>Bacteria</taxon>
        <taxon>Bacillati</taxon>
        <taxon>Bacillota</taxon>
        <taxon>Bacilli</taxon>
        <taxon>Lactobacillales</taxon>
        <taxon>Lactobacillaceae</taxon>
        <taxon>Pediococcus</taxon>
    </lineage>
</organism>
<dbReference type="RefSeq" id="WP_138474874.1">
    <property type="nucleotide sequence ID" value="NZ_VBTH01000023.1"/>
</dbReference>
<evidence type="ECO:0000259" key="11">
    <source>
        <dbReference type="Pfam" id="PF02875"/>
    </source>
</evidence>
<dbReference type="InterPro" id="IPR001645">
    <property type="entry name" value="Folylpolyglutamate_synth"/>
</dbReference>
<dbReference type="GO" id="GO:0046872">
    <property type="term" value="F:metal ion binding"/>
    <property type="evidence" value="ECO:0007669"/>
    <property type="project" value="UniProtKB-KW"/>
</dbReference>
<dbReference type="InterPro" id="IPR004101">
    <property type="entry name" value="Mur_ligase_C"/>
</dbReference>
<dbReference type="InterPro" id="IPR036565">
    <property type="entry name" value="Mur-like_cat_sf"/>
</dbReference>
<dbReference type="PROSITE" id="PS01012">
    <property type="entry name" value="FOLYLPOLYGLU_SYNT_2"/>
    <property type="match status" value="1"/>
</dbReference>
<evidence type="ECO:0000256" key="3">
    <source>
        <dbReference type="ARBA" id="ARBA00022598"/>
    </source>
</evidence>
<keyword evidence="4" id="KW-0479">Metal-binding</keyword>
<dbReference type="Gene3D" id="3.40.1190.10">
    <property type="entry name" value="Mur-like, catalytic domain"/>
    <property type="match status" value="1"/>
</dbReference>
<comment type="catalytic activity">
    <reaction evidence="9">
        <text>(6S)-5,6,7,8-tetrahydrofolyl-(gamma-L-Glu)(n) + L-glutamate + ATP = (6S)-5,6,7,8-tetrahydrofolyl-(gamma-L-Glu)(n+1) + ADP + phosphate + H(+)</text>
        <dbReference type="Rhea" id="RHEA:10580"/>
        <dbReference type="Rhea" id="RHEA-COMP:14738"/>
        <dbReference type="Rhea" id="RHEA-COMP:14740"/>
        <dbReference type="ChEBI" id="CHEBI:15378"/>
        <dbReference type="ChEBI" id="CHEBI:29985"/>
        <dbReference type="ChEBI" id="CHEBI:30616"/>
        <dbReference type="ChEBI" id="CHEBI:43474"/>
        <dbReference type="ChEBI" id="CHEBI:141005"/>
        <dbReference type="ChEBI" id="CHEBI:456216"/>
        <dbReference type="EC" id="6.3.2.17"/>
    </reaction>
</comment>
<dbReference type="GO" id="GO:0004326">
    <property type="term" value="F:tetrahydrofolylpolyglutamate synthase activity"/>
    <property type="evidence" value="ECO:0007669"/>
    <property type="project" value="UniProtKB-EC"/>
</dbReference>
<dbReference type="Proteomes" id="UP000305541">
    <property type="component" value="Unassembled WGS sequence"/>
</dbReference>
<evidence type="ECO:0000256" key="7">
    <source>
        <dbReference type="ARBA" id="ARBA00022842"/>
    </source>
</evidence>
<dbReference type="PANTHER" id="PTHR11136:SF0">
    <property type="entry name" value="DIHYDROFOLATE SYNTHETASE-RELATED"/>
    <property type="match status" value="1"/>
</dbReference>
<dbReference type="SUPFAM" id="SSF53623">
    <property type="entry name" value="MurD-like peptide ligases, catalytic domain"/>
    <property type="match status" value="1"/>
</dbReference>
<dbReference type="InterPro" id="IPR036615">
    <property type="entry name" value="Mur_ligase_C_dom_sf"/>
</dbReference>
<dbReference type="GO" id="GO:0005737">
    <property type="term" value="C:cytoplasm"/>
    <property type="evidence" value="ECO:0007669"/>
    <property type="project" value="TreeGrafter"/>
</dbReference>
<proteinExistence type="inferred from homology"/>
<dbReference type="SUPFAM" id="SSF53244">
    <property type="entry name" value="MurD-like peptide ligases, peptide-binding domain"/>
    <property type="match status" value="1"/>
</dbReference>
<dbReference type="PANTHER" id="PTHR11136">
    <property type="entry name" value="FOLYLPOLYGLUTAMATE SYNTHASE-RELATED"/>
    <property type="match status" value="1"/>
</dbReference>
<dbReference type="InterPro" id="IPR018109">
    <property type="entry name" value="Folylpolyglutamate_synth_CS"/>
</dbReference>
<dbReference type="GO" id="GO:0005524">
    <property type="term" value="F:ATP binding"/>
    <property type="evidence" value="ECO:0007669"/>
    <property type="project" value="UniProtKB-KW"/>
</dbReference>